<organism evidence="3 4">
    <name type="scientific">Escallonia rubra</name>
    <dbReference type="NCBI Taxonomy" id="112253"/>
    <lineage>
        <taxon>Eukaryota</taxon>
        <taxon>Viridiplantae</taxon>
        <taxon>Streptophyta</taxon>
        <taxon>Embryophyta</taxon>
        <taxon>Tracheophyta</taxon>
        <taxon>Spermatophyta</taxon>
        <taxon>Magnoliopsida</taxon>
        <taxon>eudicotyledons</taxon>
        <taxon>Gunneridae</taxon>
        <taxon>Pentapetalae</taxon>
        <taxon>asterids</taxon>
        <taxon>campanulids</taxon>
        <taxon>Escalloniales</taxon>
        <taxon>Escalloniaceae</taxon>
        <taxon>Escallonia</taxon>
    </lineage>
</organism>
<reference evidence="3" key="1">
    <citation type="submission" date="2022-12" db="EMBL/GenBank/DDBJ databases">
        <title>Draft genome assemblies for two species of Escallonia (Escalloniales).</title>
        <authorList>
            <person name="Chanderbali A."/>
            <person name="Dervinis C."/>
            <person name="Anghel I."/>
            <person name="Soltis D."/>
            <person name="Soltis P."/>
            <person name="Zapata F."/>
        </authorList>
    </citation>
    <scope>NUCLEOTIDE SEQUENCE</scope>
    <source>
        <strain evidence="3">UCBG92.1500</strain>
        <tissue evidence="3">Leaf</tissue>
    </source>
</reference>
<dbReference type="InterPro" id="IPR025064">
    <property type="entry name" value="DUF4005"/>
</dbReference>
<dbReference type="Proteomes" id="UP001187471">
    <property type="component" value="Unassembled WGS sequence"/>
</dbReference>
<dbReference type="AlphaFoldDB" id="A0AA88U0E7"/>
<feature type="region of interest" description="Disordered" evidence="1">
    <location>
        <begin position="48"/>
        <end position="68"/>
    </location>
</feature>
<comment type="caution">
    <text evidence="3">The sequence shown here is derived from an EMBL/GenBank/DDBJ whole genome shotgun (WGS) entry which is preliminary data.</text>
</comment>
<evidence type="ECO:0000259" key="2">
    <source>
        <dbReference type="Pfam" id="PF13178"/>
    </source>
</evidence>
<accession>A0AA88U0E7</accession>
<name>A0AA88U0E7_9ASTE</name>
<evidence type="ECO:0000256" key="1">
    <source>
        <dbReference type="SAM" id="MobiDB-lite"/>
    </source>
</evidence>
<proteinExistence type="predicted"/>
<evidence type="ECO:0000313" key="4">
    <source>
        <dbReference type="Proteomes" id="UP001187471"/>
    </source>
</evidence>
<dbReference type="EMBL" id="JAVXUO010003204">
    <property type="protein sequence ID" value="KAK2965625.1"/>
    <property type="molecule type" value="Genomic_DNA"/>
</dbReference>
<evidence type="ECO:0000313" key="3">
    <source>
        <dbReference type="EMBL" id="KAK2965625.1"/>
    </source>
</evidence>
<dbReference type="Pfam" id="PF13178">
    <property type="entry name" value="DUF4005"/>
    <property type="match status" value="1"/>
</dbReference>
<gene>
    <name evidence="3" type="ORF">RJ640_009557</name>
</gene>
<keyword evidence="4" id="KW-1185">Reference proteome</keyword>
<feature type="domain" description="DUF4005" evidence="2">
    <location>
        <begin position="27"/>
        <end position="58"/>
    </location>
</feature>
<protein>
    <recommendedName>
        <fullName evidence="2">DUF4005 domain-containing protein</fullName>
    </recommendedName>
</protein>
<feature type="compositionally biased region" description="Basic and acidic residues" evidence="1">
    <location>
        <begin position="57"/>
        <end position="68"/>
    </location>
</feature>
<sequence>MSALPDTFGSILLKMFASQIDGAFSKALRVNIEGAAAAAIPNYMAATDSAKAHKLRSNKDRLPTRTNY</sequence>